<dbReference type="InterPro" id="IPR051260">
    <property type="entry name" value="Diverse_substr_monoxygenases"/>
</dbReference>
<dbReference type="SUPFAM" id="SSF51679">
    <property type="entry name" value="Bacterial luciferase-like"/>
    <property type="match status" value="1"/>
</dbReference>
<dbReference type="PANTHER" id="PTHR30011:SF16">
    <property type="entry name" value="C2H2 FINGER DOMAIN TRANSCRIPTION FACTOR (EUROFUNG)-RELATED"/>
    <property type="match status" value="1"/>
</dbReference>
<evidence type="ECO:0000313" key="8">
    <source>
        <dbReference type="EMBL" id="WOF22735.1"/>
    </source>
</evidence>
<evidence type="ECO:0000313" key="9">
    <source>
        <dbReference type="Proteomes" id="UP001305498"/>
    </source>
</evidence>
<dbReference type="RefSeq" id="WP_317139206.1">
    <property type="nucleotide sequence ID" value="NZ_CP118157.1"/>
</dbReference>
<feature type="domain" description="Luciferase-like" evidence="7">
    <location>
        <begin position="25"/>
        <end position="350"/>
    </location>
</feature>
<organism evidence="8 9">
    <name type="scientific">Microbacterium betulae</name>
    <dbReference type="NCBI Taxonomy" id="2981139"/>
    <lineage>
        <taxon>Bacteria</taxon>
        <taxon>Bacillati</taxon>
        <taxon>Actinomycetota</taxon>
        <taxon>Actinomycetes</taxon>
        <taxon>Micrococcales</taxon>
        <taxon>Microbacteriaceae</taxon>
        <taxon>Microbacterium</taxon>
    </lineage>
</organism>
<dbReference type="KEGG" id="mbet:N8K70_15275"/>
<dbReference type="InterPro" id="IPR016215">
    <property type="entry name" value="NTA_MOA"/>
</dbReference>
<dbReference type="InterPro" id="IPR011251">
    <property type="entry name" value="Luciferase-like_dom"/>
</dbReference>
<keyword evidence="2 6" id="KW-0288">FMN</keyword>
<reference evidence="8 9" key="1">
    <citation type="submission" date="2023-02" db="EMBL/GenBank/DDBJ databases">
        <title>Microbacterium betulae sp. nov., isolated from birch wood.</title>
        <authorList>
            <person name="Pasciak M."/>
            <person name="Pawlik K.J."/>
            <person name="Martynowski D."/>
            <person name="Laczmanski L."/>
            <person name="Ciekot J."/>
            <person name="Szponar B."/>
            <person name="Wojcik-Fatla A."/>
            <person name="Mackiewicz B."/>
            <person name="Farian E."/>
            <person name="Cholewa G."/>
            <person name="Cholewa A."/>
            <person name="Dutkiewicz J."/>
        </authorList>
    </citation>
    <scope>NUCLEOTIDE SEQUENCE [LARGE SCALE GENOMIC DNA]</scope>
    <source>
        <strain evidence="8 9">AB</strain>
    </source>
</reference>
<evidence type="ECO:0000256" key="3">
    <source>
        <dbReference type="ARBA" id="ARBA00023002"/>
    </source>
</evidence>
<evidence type="ECO:0000256" key="4">
    <source>
        <dbReference type="ARBA" id="ARBA00023033"/>
    </source>
</evidence>
<proteinExistence type="inferred from homology"/>
<dbReference type="GO" id="GO:0016705">
    <property type="term" value="F:oxidoreductase activity, acting on paired donors, with incorporation or reduction of molecular oxygen"/>
    <property type="evidence" value="ECO:0007669"/>
    <property type="project" value="InterPro"/>
</dbReference>
<sequence>MTRELHLAGIYASPGGNLGGWRFPGSPQAADTDPRFLIAQARRLEAAGFDAVFFADQLAVPDVHPDVVERVSTVNDSLEPITMLSAIAAATERIGLIATTSISYNTPSAIARQFASLDRISRGRAGWNVVTSLTDAEARNFGRSAHTDHEARYRQAEEAVREVYRLWDEGGIARVSPQGRPLITQAGASPSGRALAARHGELVFSGSTRLEDALEYAGDIRRRAEEEGRDPASVLVLPILATVVAPTRAEAEDKHDALTSLLHPRVALGDLEFWLGSVDLRSHDLDGPLPELPVTNQSHSHQRAVYDTARREDLTIRQFVQRAISAVDHIVVGTPDEIADRVEEWFELGAADGFNLMFPYAPGSIDDFVDLVVPELRRRGLFRTEYRGRTLRDHLGLVRPDGGSSAR</sequence>
<evidence type="ECO:0000256" key="5">
    <source>
        <dbReference type="ARBA" id="ARBA00033748"/>
    </source>
</evidence>
<dbReference type="PIRSF" id="PIRSF000337">
    <property type="entry name" value="NTA_MOA"/>
    <property type="match status" value="1"/>
</dbReference>
<feature type="binding site" evidence="6">
    <location>
        <position position="153"/>
    </location>
    <ligand>
        <name>FMN</name>
        <dbReference type="ChEBI" id="CHEBI:58210"/>
    </ligand>
</feature>
<evidence type="ECO:0000256" key="2">
    <source>
        <dbReference type="ARBA" id="ARBA00022643"/>
    </source>
</evidence>
<dbReference type="EMBL" id="CP118157">
    <property type="protein sequence ID" value="WOF22735.1"/>
    <property type="molecule type" value="Genomic_DNA"/>
</dbReference>
<feature type="binding site" evidence="6">
    <location>
        <position position="189"/>
    </location>
    <ligand>
        <name>FMN</name>
        <dbReference type="ChEBI" id="CHEBI:58210"/>
    </ligand>
</feature>
<feature type="binding site" evidence="6">
    <location>
        <position position="99"/>
    </location>
    <ligand>
        <name>FMN</name>
        <dbReference type="ChEBI" id="CHEBI:58210"/>
    </ligand>
</feature>
<dbReference type="GO" id="GO:0004497">
    <property type="term" value="F:monooxygenase activity"/>
    <property type="evidence" value="ECO:0007669"/>
    <property type="project" value="UniProtKB-KW"/>
</dbReference>
<keyword evidence="9" id="KW-1185">Reference proteome</keyword>
<gene>
    <name evidence="8" type="ORF">N8K70_15275</name>
</gene>
<dbReference type="CDD" id="cd01095">
    <property type="entry name" value="Nitrilotriacetate_monoxgenase"/>
    <property type="match status" value="1"/>
</dbReference>
<protein>
    <submittedName>
        <fullName evidence="8">LLM class flavin-dependent oxidoreductase</fullName>
    </submittedName>
</protein>
<keyword evidence="3" id="KW-0560">Oxidoreductase</keyword>
<feature type="binding site" evidence="6">
    <location>
        <position position="56"/>
    </location>
    <ligand>
        <name>FMN</name>
        <dbReference type="ChEBI" id="CHEBI:58210"/>
    </ligand>
</feature>
<evidence type="ECO:0000256" key="6">
    <source>
        <dbReference type="PIRSR" id="PIRSR000337-1"/>
    </source>
</evidence>
<dbReference type="AlphaFoldDB" id="A0AA97FGT9"/>
<evidence type="ECO:0000256" key="1">
    <source>
        <dbReference type="ARBA" id="ARBA00022630"/>
    </source>
</evidence>
<name>A0AA97FGT9_9MICO</name>
<keyword evidence="4" id="KW-0503">Monooxygenase</keyword>
<feature type="binding site" evidence="6">
    <location>
        <position position="149"/>
    </location>
    <ligand>
        <name>FMN</name>
        <dbReference type="ChEBI" id="CHEBI:58210"/>
    </ligand>
</feature>
<dbReference type="Pfam" id="PF00296">
    <property type="entry name" value="Bac_luciferase"/>
    <property type="match status" value="1"/>
</dbReference>
<dbReference type="Gene3D" id="3.20.20.30">
    <property type="entry name" value="Luciferase-like domain"/>
    <property type="match status" value="1"/>
</dbReference>
<evidence type="ECO:0000259" key="7">
    <source>
        <dbReference type="Pfam" id="PF00296"/>
    </source>
</evidence>
<dbReference type="InterPro" id="IPR036661">
    <property type="entry name" value="Luciferase-like_sf"/>
</dbReference>
<dbReference type="Proteomes" id="UP001305498">
    <property type="component" value="Chromosome"/>
</dbReference>
<dbReference type="PANTHER" id="PTHR30011">
    <property type="entry name" value="ALKANESULFONATE MONOOXYGENASE-RELATED"/>
    <property type="match status" value="1"/>
</dbReference>
<keyword evidence="1 6" id="KW-0285">Flavoprotein</keyword>
<accession>A0AA97FGT9</accession>
<comment type="similarity">
    <text evidence="5">Belongs to the NtaA/SnaA/DszA monooxygenase family.</text>
</comment>